<organism evidence="15 16">
    <name type="scientific">Photobacterium lipolyticum</name>
    <dbReference type="NCBI Taxonomy" id="266810"/>
    <lineage>
        <taxon>Bacteria</taxon>
        <taxon>Pseudomonadati</taxon>
        <taxon>Pseudomonadota</taxon>
        <taxon>Gammaproteobacteria</taxon>
        <taxon>Vibrionales</taxon>
        <taxon>Vibrionaceae</taxon>
        <taxon>Photobacterium</taxon>
    </lineage>
</organism>
<dbReference type="AlphaFoldDB" id="A0A2T3N3F0"/>
<feature type="transmembrane region" description="Helical" evidence="14">
    <location>
        <begin position="275"/>
        <end position="296"/>
    </location>
</feature>
<keyword evidence="16" id="KW-1185">Reference proteome</keyword>
<dbReference type="Gene3D" id="1.20.1730.10">
    <property type="entry name" value="Sodium/glucose cotransporter"/>
    <property type="match status" value="1"/>
</dbReference>
<gene>
    <name evidence="15" type="ORF">C9I89_05130</name>
</gene>
<dbReference type="InterPro" id="IPR038377">
    <property type="entry name" value="Na/Glc_symporter_sf"/>
</dbReference>
<dbReference type="GO" id="GO:0006814">
    <property type="term" value="P:sodium ion transport"/>
    <property type="evidence" value="ECO:0007669"/>
    <property type="project" value="UniProtKB-KW"/>
</dbReference>
<feature type="transmembrane region" description="Helical" evidence="14">
    <location>
        <begin position="78"/>
        <end position="99"/>
    </location>
</feature>
<evidence type="ECO:0000313" key="15">
    <source>
        <dbReference type="EMBL" id="PSW06899.1"/>
    </source>
</evidence>
<dbReference type="Pfam" id="PF00474">
    <property type="entry name" value="SSF"/>
    <property type="match status" value="1"/>
</dbReference>
<dbReference type="EMBL" id="PYMC01000002">
    <property type="protein sequence ID" value="PSW06899.1"/>
    <property type="molecule type" value="Genomic_DNA"/>
</dbReference>
<proteinExistence type="inferred from homology"/>
<dbReference type="InterPro" id="IPR001734">
    <property type="entry name" value="Na/solute_symporter"/>
</dbReference>
<reference evidence="15 16" key="1">
    <citation type="submission" date="2018-03" db="EMBL/GenBank/DDBJ databases">
        <title>Whole genome sequencing of Histamine producing bacteria.</title>
        <authorList>
            <person name="Butler K."/>
        </authorList>
    </citation>
    <scope>NUCLEOTIDE SEQUENCE [LARGE SCALE GENOMIC DNA]</scope>
    <source>
        <strain evidence="15 16">DSM 16190</strain>
    </source>
</reference>
<evidence type="ECO:0000256" key="9">
    <source>
        <dbReference type="ARBA" id="ARBA00023065"/>
    </source>
</evidence>
<sequence>MAILLNWALLIATVIIMIGLALYSNKIVHSSKGEGGFLLAANSLGPFIGGATIVATGFSGWGFMGSPGVAYKYGAIELLGNFFFAPAMVFAVLFCARFLHQKAQQIGSLTLPEYVARSHEGPDSVKRITQAFVAIITIVLLLVFLVGQIKALGLLAAPWLGIEQNTASLLMIAIIVVYTSIGGLAAVAFTDAFMVVGMCISALVIVWTIFTDMPVAELLDSLNAIDPDLLAPSDSGPYGSSVWHVLMVLPYAFIYSATLPYMSVRFMALSSKTKLHHIAAYMTPMACLLSLVPIAGLYTRVKVPGLENPDQAMPTFLTTFLSPTVSAVVTLFILFAMKSTTNSVLHSIAGSVSHDLRQAIWPNCKLSDKSLLHLNRFAVWVLGGAGFVIMLYAPPFMLSMLAILGSGTLMAALVAPTLLAHFIPSNIYAALFSIVIGFATGCTLFLRFDLGWVEAPMYASILACFSYWVVAKAFQLHSIERDIISR</sequence>
<comment type="catalytic activity">
    <reaction evidence="12">
        <text>L-proline(in) + Na(+)(in) = L-proline(out) + Na(+)(out)</text>
        <dbReference type="Rhea" id="RHEA:28967"/>
        <dbReference type="ChEBI" id="CHEBI:29101"/>
        <dbReference type="ChEBI" id="CHEBI:60039"/>
    </reaction>
</comment>
<keyword evidence="11" id="KW-0739">Sodium transport</keyword>
<comment type="caution">
    <text evidence="15">The sequence shown here is derived from an EMBL/GenBank/DDBJ whole genome shotgun (WGS) entry which is preliminary data.</text>
</comment>
<feature type="transmembrane region" description="Helical" evidence="14">
    <location>
        <begin position="192"/>
        <end position="210"/>
    </location>
</feature>
<evidence type="ECO:0000256" key="5">
    <source>
        <dbReference type="ARBA" id="ARBA00022692"/>
    </source>
</evidence>
<dbReference type="PANTHER" id="PTHR48086:SF3">
    <property type="entry name" value="SODIUM_PROLINE SYMPORTER"/>
    <property type="match status" value="1"/>
</dbReference>
<comment type="similarity">
    <text evidence="2 13">Belongs to the sodium:solute symporter (SSF) (TC 2.A.21) family.</text>
</comment>
<evidence type="ECO:0000256" key="10">
    <source>
        <dbReference type="ARBA" id="ARBA00023136"/>
    </source>
</evidence>
<feature type="transmembrane region" description="Helical" evidence="14">
    <location>
        <begin position="6"/>
        <end position="24"/>
    </location>
</feature>
<feature type="transmembrane region" description="Helical" evidence="14">
    <location>
        <begin position="427"/>
        <end position="446"/>
    </location>
</feature>
<dbReference type="GO" id="GO:0005886">
    <property type="term" value="C:plasma membrane"/>
    <property type="evidence" value="ECO:0007669"/>
    <property type="project" value="UniProtKB-SubCell"/>
</dbReference>
<feature type="transmembrane region" description="Helical" evidence="14">
    <location>
        <begin position="36"/>
        <end position="58"/>
    </location>
</feature>
<evidence type="ECO:0000256" key="3">
    <source>
        <dbReference type="ARBA" id="ARBA00022448"/>
    </source>
</evidence>
<dbReference type="PANTHER" id="PTHR48086">
    <property type="entry name" value="SODIUM/PROLINE SYMPORTER-RELATED"/>
    <property type="match status" value="1"/>
</dbReference>
<keyword evidence="7 14" id="KW-1133">Transmembrane helix</keyword>
<keyword evidence="9" id="KW-0406">Ion transport</keyword>
<evidence type="ECO:0000256" key="4">
    <source>
        <dbReference type="ARBA" id="ARBA00022475"/>
    </source>
</evidence>
<feature type="transmembrane region" description="Helical" evidence="14">
    <location>
        <begin position="242"/>
        <end position="263"/>
    </location>
</feature>
<feature type="transmembrane region" description="Helical" evidence="14">
    <location>
        <begin position="166"/>
        <end position="185"/>
    </location>
</feature>
<evidence type="ECO:0000256" key="6">
    <source>
        <dbReference type="ARBA" id="ARBA00022847"/>
    </source>
</evidence>
<evidence type="ECO:0000256" key="1">
    <source>
        <dbReference type="ARBA" id="ARBA00004651"/>
    </source>
</evidence>
<dbReference type="RefSeq" id="WP_107282262.1">
    <property type="nucleotide sequence ID" value="NZ_PYMC01000002.1"/>
</dbReference>
<comment type="subcellular location">
    <subcellularLocation>
        <location evidence="1">Cell membrane</location>
        <topology evidence="1">Multi-pass membrane protein</topology>
    </subcellularLocation>
</comment>
<accession>A0A2T3N3F0</accession>
<keyword evidence="6" id="KW-0769">Symport</keyword>
<keyword evidence="5 14" id="KW-0812">Transmembrane</keyword>
<dbReference type="Proteomes" id="UP000240904">
    <property type="component" value="Unassembled WGS sequence"/>
</dbReference>
<feature type="transmembrane region" description="Helical" evidence="14">
    <location>
        <begin position="316"/>
        <end position="337"/>
    </location>
</feature>
<name>A0A2T3N3F0_9GAMM</name>
<evidence type="ECO:0000256" key="12">
    <source>
        <dbReference type="ARBA" id="ARBA00033708"/>
    </source>
</evidence>
<dbReference type="InterPro" id="IPR050277">
    <property type="entry name" value="Sodium:Solute_Symporter"/>
</dbReference>
<evidence type="ECO:0000256" key="8">
    <source>
        <dbReference type="ARBA" id="ARBA00023053"/>
    </source>
</evidence>
<dbReference type="OrthoDB" id="9803348at2"/>
<evidence type="ECO:0000256" key="13">
    <source>
        <dbReference type="RuleBase" id="RU362091"/>
    </source>
</evidence>
<keyword evidence="10 14" id="KW-0472">Membrane</keyword>
<evidence type="ECO:0000256" key="11">
    <source>
        <dbReference type="ARBA" id="ARBA00023201"/>
    </source>
</evidence>
<dbReference type="PROSITE" id="PS50283">
    <property type="entry name" value="NA_SOLUT_SYMP_3"/>
    <property type="match status" value="1"/>
</dbReference>
<evidence type="ECO:0000313" key="16">
    <source>
        <dbReference type="Proteomes" id="UP000240904"/>
    </source>
</evidence>
<dbReference type="CDD" id="cd10322">
    <property type="entry name" value="SLC5sbd"/>
    <property type="match status" value="1"/>
</dbReference>
<keyword evidence="4" id="KW-1003">Cell membrane</keyword>
<feature type="transmembrane region" description="Helical" evidence="14">
    <location>
        <begin position="377"/>
        <end position="394"/>
    </location>
</feature>
<feature type="transmembrane region" description="Helical" evidence="14">
    <location>
        <begin position="400"/>
        <end position="420"/>
    </location>
</feature>
<dbReference type="GO" id="GO:0015293">
    <property type="term" value="F:symporter activity"/>
    <property type="evidence" value="ECO:0007669"/>
    <property type="project" value="UniProtKB-KW"/>
</dbReference>
<evidence type="ECO:0000256" key="2">
    <source>
        <dbReference type="ARBA" id="ARBA00006434"/>
    </source>
</evidence>
<protein>
    <submittedName>
        <fullName evidence="15">Sodium:solute symporter</fullName>
    </submittedName>
</protein>
<feature type="transmembrane region" description="Helical" evidence="14">
    <location>
        <begin position="458"/>
        <end position="476"/>
    </location>
</feature>
<evidence type="ECO:0000256" key="7">
    <source>
        <dbReference type="ARBA" id="ARBA00022989"/>
    </source>
</evidence>
<keyword evidence="3" id="KW-0813">Transport</keyword>
<feature type="transmembrane region" description="Helical" evidence="14">
    <location>
        <begin position="132"/>
        <end position="160"/>
    </location>
</feature>
<evidence type="ECO:0000256" key="14">
    <source>
        <dbReference type="SAM" id="Phobius"/>
    </source>
</evidence>
<keyword evidence="8" id="KW-0915">Sodium</keyword>